<keyword evidence="4" id="KW-1185">Reference proteome</keyword>
<evidence type="ECO:0000256" key="1">
    <source>
        <dbReference type="SAM" id="MobiDB-lite"/>
    </source>
</evidence>
<evidence type="ECO:0000313" key="4">
    <source>
        <dbReference type="Proteomes" id="UP000228593"/>
    </source>
</evidence>
<sequence>MAPGSCEVSDGLLGFEVLERLGYTHKVALDGAMTKAPLGGGKTGPDATDRGKGGVKRSLLTEANGIPIAIEIDGANRHDMKLVERTLSQLMIERPEPTHETPQHLSLDKGHD</sequence>
<feature type="region of interest" description="Disordered" evidence="1">
    <location>
        <begin position="91"/>
        <end position="112"/>
    </location>
</feature>
<feature type="region of interest" description="Disordered" evidence="1">
    <location>
        <begin position="33"/>
        <end position="55"/>
    </location>
</feature>
<dbReference type="Proteomes" id="UP000228593">
    <property type="component" value="Unassembled WGS sequence"/>
</dbReference>
<dbReference type="InterPro" id="IPR002559">
    <property type="entry name" value="Transposase_11"/>
</dbReference>
<evidence type="ECO:0000313" key="3">
    <source>
        <dbReference type="EMBL" id="PIL40322.1"/>
    </source>
</evidence>
<comment type="caution">
    <text evidence="3">The sequence shown here is derived from an EMBL/GenBank/DDBJ whole genome shotgun (WGS) entry which is preliminary data.</text>
</comment>
<dbReference type="AlphaFoldDB" id="A0A2G8T2V2"/>
<protein>
    <recommendedName>
        <fullName evidence="2">Transposase IS4-like domain-containing protein</fullName>
    </recommendedName>
</protein>
<feature type="domain" description="Transposase IS4-like" evidence="2">
    <location>
        <begin position="27"/>
        <end position="111"/>
    </location>
</feature>
<dbReference type="GO" id="GO:0004803">
    <property type="term" value="F:transposase activity"/>
    <property type="evidence" value="ECO:0007669"/>
    <property type="project" value="InterPro"/>
</dbReference>
<organism evidence="3 4">
    <name type="scientific">Massilia psychrophila</name>
    <dbReference type="NCBI Taxonomy" id="1603353"/>
    <lineage>
        <taxon>Bacteria</taxon>
        <taxon>Pseudomonadati</taxon>
        <taxon>Pseudomonadota</taxon>
        <taxon>Betaproteobacteria</taxon>
        <taxon>Burkholderiales</taxon>
        <taxon>Oxalobacteraceae</taxon>
        <taxon>Telluria group</taxon>
        <taxon>Massilia</taxon>
    </lineage>
</organism>
<dbReference type="Pfam" id="PF01609">
    <property type="entry name" value="DDE_Tnp_1"/>
    <property type="match status" value="1"/>
</dbReference>
<proteinExistence type="predicted"/>
<evidence type="ECO:0000259" key="2">
    <source>
        <dbReference type="Pfam" id="PF01609"/>
    </source>
</evidence>
<gene>
    <name evidence="3" type="ORF">CR103_07760</name>
</gene>
<dbReference type="GO" id="GO:0006313">
    <property type="term" value="P:DNA transposition"/>
    <property type="evidence" value="ECO:0007669"/>
    <property type="project" value="InterPro"/>
</dbReference>
<dbReference type="EMBL" id="PDOB01000009">
    <property type="protein sequence ID" value="PIL40322.1"/>
    <property type="molecule type" value="Genomic_DNA"/>
</dbReference>
<name>A0A2G8T2V2_9BURK</name>
<reference evidence="3 4" key="1">
    <citation type="submission" date="2017-10" db="EMBL/GenBank/DDBJ databases">
        <title>Massilia psychrophilum sp. nov., a novel purple-pigmented bacterium isolated from Tianshan glacier, Xinjiang Municipality, China.</title>
        <authorList>
            <person name="Wang H."/>
        </authorList>
    </citation>
    <scope>NUCLEOTIDE SEQUENCE [LARGE SCALE GENOMIC DNA]</scope>
    <source>
        <strain evidence="3 4">JCM 30813</strain>
    </source>
</reference>
<accession>A0A2G8T2V2</accession>
<dbReference type="GO" id="GO:0003677">
    <property type="term" value="F:DNA binding"/>
    <property type="evidence" value="ECO:0007669"/>
    <property type="project" value="InterPro"/>
</dbReference>
<feature type="compositionally biased region" description="Basic and acidic residues" evidence="1">
    <location>
        <begin position="93"/>
        <end position="112"/>
    </location>
</feature>